<dbReference type="Pfam" id="PF12802">
    <property type="entry name" value="MarR_2"/>
    <property type="match status" value="1"/>
</dbReference>
<keyword evidence="3" id="KW-1185">Reference proteome</keyword>
<feature type="domain" description="HTH marR-type" evidence="1">
    <location>
        <begin position="9"/>
        <end position="141"/>
    </location>
</feature>
<evidence type="ECO:0000313" key="2">
    <source>
        <dbReference type="EMBL" id="GAA4797848.1"/>
    </source>
</evidence>
<accession>A0ABP9BS00</accession>
<dbReference type="SUPFAM" id="SSF46785">
    <property type="entry name" value="Winged helix' DNA-binding domain"/>
    <property type="match status" value="1"/>
</dbReference>
<evidence type="ECO:0000313" key="3">
    <source>
        <dbReference type="Proteomes" id="UP001500928"/>
    </source>
</evidence>
<comment type="caution">
    <text evidence="2">The sequence shown here is derived from an EMBL/GenBank/DDBJ whole genome shotgun (WGS) entry which is preliminary data.</text>
</comment>
<reference evidence="3" key="1">
    <citation type="journal article" date="2019" name="Int. J. Syst. Evol. Microbiol.">
        <title>The Global Catalogue of Microorganisms (GCM) 10K type strain sequencing project: providing services to taxonomists for standard genome sequencing and annotation.</title>
        <authorList>
            <consortium name="The Broad Institute Genomics Platform"/>
            <consortium name="The Broad Institute Genome Sequencing Center for Infectious Disease"/>
            <person name="Wu L."/>
            <person name="Ma J."/>
        </authorList>
    </citation>
    <scope>NUCLEOTIDE SEQUENCE [LARGE SCALE GENOMIC DNA]</scope>
    <source>
        <strain evidence="3">JCM 17979</strain>
    </source>
</reference>
<dbReference type="InterPro" id="IPR039422">
    <property type="entry name" value="MarR/SlyA-like"/>
</dbReference>
<dbReference type="PRINTS" id="PR00598">
    <property type="entry name" value="HTHMARR"/>
</dbReference>
<dbReference type="InterPro" id="IPR000835">
    <property type="entry name" value="HTH_MarR-typ"/>
</dbReference>
<dbReference type="SMART" id="SM00347">
    <property type="entry name" value="HTH_MARR"/>
    <property type="match status" value="1"/>
</dbReference>
<dbReference type="InterPro" id="IPR036388">
    <property type="entry name" value="WH-like_DNA-bd_sf"/>
</dbReference>
<dbReference type="Proteomes" id="UP001500928">
    <property type="component" value="Unassembled WGS sequence"/>
</dbReference>
<dbReference type="PROSITE" id="PS50995">
    <property type="entry name" value="HTH_MARR_2"/>
    <property type="match status" value="1"/>
</dbReference>
<name>A0ABP9BS00_9PSEU</name>
<dbReference type="Gene3D" id="1.10.10.10">
    <property type="entry name" value="Winged helix-like DNA-binding domain superfamily/Winged helix DNA-binding domain"/>
    <property type="match status" value="1"/>
</dbReference>
<protein>
    <recommendedName>
        <fullName evidence="1">HTH marR-type domain-containing protein</fullName>
    </recommendedName>
</protein>
<evidence type="ECO:0000259" key="1">
    <source>
        <dbReference type="PROSITE" id="PS50995"/>
    </source>
</evidence>
<dbReference type="PANTHER" id="PTHR33164:SF43">
    <property type="entry name" value="HTH-TYPE TRANSCRIPTIONAL REPRESSOR YETL"/>
    <property type="match status" value="1"/>
</dbReference>
<organism evidence="2 3">
    <name type="scientific">Actinomycetospora chlora</name>
    <dbReference type="NCBI Taxonomy" id="663608"/>
    <lineage>
        <taxon>Bacteria</taxon>
        <taxon>Bacillati</taxon>
        <taxon>Actinomycetota</taxon>
        <taxon>Actinomycetes</taxon>
        <taxon>Pseudonocardiales</taxon>
        <taxon>Pseudonocardiaceae</taxon>
        <taxon>Actinomycetospora</taxon>
    </lineage>
</organism>
<sequence length="164" mass="17643">MGMTTPRVEADLGWALGRVARAHLRTAQDVVSGLPGGPRGYQVLAGLAGGPPRTQLVLARTLGVDRTVMTYLLDELEGAGLVERRPDPADRRARQVLLTETGRGRLCDLERRLRDAEDQLLAPLEPDERDVLRRLLQRLATDADGASPCQVAADIQAAETGGAC</sequence>
<gene>
    <name evidence="2" type="ORF">GCM10023200_37700</name>
</gene>
<dbReference type="InterPro" id="IPR036390">
    <property type="entry name" value="WH_DNA-bd_sf"/>
</dbReference>
<proteinExistence type="predicted"/>
<dbReference type="PANTHER" id="PTHR33164">
    <property type="entry name" value="TRANSCRIPTIONAL REGULATOR, MARR FAMILY"/>
    <property type="match status" value="1"/>
</dbReference>
<dbReference type="EMBL" id="BAABHO010000031">
    <property type="protein sequence ID" value="GAA4797848.1"/>
    <property type="molecule type" value="Genomic_DNA"/>
</dbReference>